<feature type="region of interest" description="Disordered" evidence="1">
    <location>
        <begin position="355"/>
        <end position="377"/>
    </location>
</feature>
<proteinExistence type="predicted"/>
<evidence type="ECO:0000313" key="2">
    <source>
        <dbReference type="EMBL" id="GAA3869075.1"/>
    </source>
</evidence>
<feature type="compositionally biased region" description="Basic and acidic residues" evidence="1">
    <location>
        <begin position="364"/>
        <end position="377"/>
    </location>
</feature>
<organism evidence="2 3">
    <name type="scientific">Streptomyces lannensis</name>
    <dbReference type="NCBI Taxonomy" id="766498"/>
    <lineage>
        <taxon>Bacteria</taxon>
        <taxon>Bacillati</taxon>
        <taxon>Actinomycetota</taxon>
        <taxon>Actinomycetes</taxon>
        <taxon>Kitasatosporales</taxon>
        <taxon>Streptomycetaceae</taxon>
        <taxon>Streptomyces</taxon>
    </lineage>
</organism>
<dbReference type="RefSeq" id="WP_345549513.1">
    <property type="nucleotide sequence ID" value="NZ_BAAAZA010000009.1"/>
</dbReference>
<keyword evidence="3" id="KW-1185">Reference proteome</keyword>
<dbReference type="Proteomes" id="UP001501563">
    <property type="component" value="Unassembled WGS sequence"/>
</dbReference>
<feature type="region of interest" description="Disordered" evidence="1">
    <location>
        <begin position="297"/>
        <end position="339"/>
    </location>
</feature>
<feature type="region of interest" description="Disordered" evidence="1">
    <location>
        <begin position="109"/>
        <end position="135"/>
    </location>
</feature>
<accession>A0ABP7K9W3</accession>
<evidence type="ECO:0000256" key="1">
    <source>
        <dbReference type="SAM" id="MobiDB-lite"/>
    </source>
</evidence>
<evidence type="ECO:0008006" key="4">
    <source>
        <dbReference type="Google" id="ProtNLM"/>
    </source>
</evidence>
<protein>
    <recommendedName>
        <fullName evidence="4">Secreted protein</fullName>
    </recommendedName>
</protein>
<evidence type="ECO:0000313" key="3">
    <source>
        <dbReference type="Proteomes" id="UP001501563"/>
    </source>
</evidence>
<dbReference type="EMBL" id="BAAAZA010000009">
    <property type="protein sequence ID" value="GAA3869075.1"/>
    <property type="molecule type" value="Genomic_DNA"/>
</dbReference>
<sequence length="377" mass="37909">MRRSLRIASFRRTEALLVVTLPAALPFAGAALRTMRTAAGRRALHLMLVAGGLLALGLLSAGHAQAADGTPQASAARVGAGAPADAVHPIEGAVRGIGKTVGRTVGRAVKNSGATGPAAHRTGTASPVGHTSHGAPVLLPAVRHTTGVSGTPAAPAHTAPVTRASVPAAPADPLASVLRTVPAVDQTLRHVVRPVVGKLLQPVGDTVARPVGGLVGTVTEGLPDAPVQPSLPSLPQLPELPRLPGLPGLPTPPVHTLPAPSAPQQPDGNGHPSAVERRKSEAHGFPAVAVQVPVAPPAHHAHHAARPSQTPAQQAPGGDPGSYGDQPAADGGVPRHGDAHAVAFGDRAPLPLMRGGTAVVTMDGTRDRHRDIPEFPG</sequence>
<feature type="compositionally biased region" description="Pro residues" evidence="1">
    <location>
        <begin position="247"/>
        <end position="263"/>
    </location>
</feature>
<gene>
    <name evidence="2" type="ORF">GCM10022207_37470</name>
</gene>
<feature type="region of interest" description="Disordered" evidence="1">
    <location>
        <begin position="225"/>
        <end position="280"/>
    </location>
</feature>
<name>A0ABP7K9W3_9ACTN</name>
<comment type="caution">
    <text evidence="2">The sequence shown here is derived from an EMBL/GenBank/DDBJ whole genome shotgun (WGS) entry which is preliminary data.</text>
</comment>
<feature type="compositionally biased region" description="Low complexity" evidence="1">
    <location>
        <begin position="225"/>
        <end position="246"/>
    </location>
</feature>
<reference evidence="3" key="1">
    <citation type="journal article" date="2019" name="Int. J. Syst. Evol. Microbiol.">
        <title>The Global Catalogue of Microorganisms (GCM) 10K type strain sequencing project: providing services to taxonomists for standard genome sequencing and annotation.</title>
        <authorList>
            <consortium name="The Broad Institute Genomics Platform"/>
            <consortium name="The Broad Institute Genome Sequencing Center for Infectious Disease"/>
            <person name="Wu L."/>
            <person name="Ma J."/>
        </authorList>
    </citation>
    <scope>NUCLEOTIDE SEQUENCE [LARGE SCALE GENOMIC DNA]</scope>
    <source>
        <strain evidence="3">JCM 16578</strain>
    </source>
</reference>